<sequence length="276" mass="29650">MDGSPPATLEEKRRALLRLRLQREREEALARRKGAPSAREGRLPGADQQTASPIVPLRTDGTKPPLFLVHAAGGSVAPYVALAALLGDDQPVYALEDPGLHGGATEERRLPGLAAAYLAAVREVQPEGPLHLGGWSVGGAVAFEMARQDGDAAVTLVIDTGIPDAPYRPGDEELRARFADDVAAMGAEPGEAEVAERFPVFAANVRALLMFQPSPVDGRVVVLCAEDSEPGKLDRWRACADEIHVLRGDHYTMLRPPHIEALADVMRDRLSEVSVR</sequence>
<dbReference type="SMART" id="SM00824">
    <property type="entry name" value="PKS_TE"/>
    <property type="match status" value="1"/>
</dbReference>
<evidence type="ECO:0000259" key="2">
    <source>
        <dbReference type="SMART" id="SM00824"/>
    </source>
</evidence>
<dbReference type="Gene3D" id="3.40.50.1820">
    <property type="entry name" value="alpha/beta hydrolase"/>
    <property type="match status" value="1"/>
</dbReference>
<accession>A0ABW1A7E3</accession>
<protein>
    <submittedName>
        <fullName evidence="3">Thioesterase domain-containing protein</fullName>
    </submittedName>
</protein>
<feature type="domain" description="Thioesterase TesA-like" evidence="2">
    <location>
        <begin position="70"/>
        <end position="270"/>
    </location>
</feature>
<dbReference type="Pfam" id="PF00975">
    <property type="entry name" value="Thioesterase"/>
    <property type="match status" value="1"/>
</dbReference>
<dbReference type="EMBL" id="JBHSON010000050">
    <property type="protein sequence ID" value="MFC5750159.1"/>
    <property type="molecule type" value="Genomic_DNA"/>
</dbReference>
<name>A0ABW1A7E3_9ACTN</name>
<dbReference type="SUPFAM" id="SSF53474">
    <property type="entry name" value="alpha/beta-Hydrolases"/>
    <property type="match status" value="1"/>
</dbReference>
<gene>
    <name evidence="3" type="ORF">ACFPZN_31415</name>
</gene>
<dbReference type="Proteomes" id="UP001596074">
    <property type="component" value="Unassembled WGS sequence"/>
</dbReference>
<keyword evidence="4" id="KW-1185">Reference proteome</keyword>
<organism evidence="3 4">
    <name type="scientific">Actinomadura rugatobispora</name>
    <dbReference type="NCBI Taxonomy" id="1994"/>
    <lineage>
        <taxon>Bacteria</taxon>
        <taxon>Bacillati</taxon>
        <taxon>Actinomycetota</taxon>
        <taxon>Actinomycetes</taxon>
        <taxon>Streptosporangiales</taxon>
        <taxon>Thermomonosporaceae</taxon>
        <taxon>Actinomadura</taxon>
    </lineage>
</organism>
<dbReference type="InterPro" id="IPR020802">
    <property type="entry name" value="TesA-like"/>
</dbReference>
<dbReference type="InterPro" id="IPR001031">
    <property type="entry name" value="Thioesterase"/>
</dbReference>
<evidence type="ECO:0000313" key="4">
    <source>
        <dbReference type="Proteomes" id="UP001596074"/>
    </source>
</evidence>
<proteinExistence type="predicted"/>
<reference evidence="4" key="1">
    <citation type="journal article" date="2019" name="Int. J. Syst. Evol. Microbiol.">
        <title>The Global Catalogue of Microorganisms (GCM) 10K type strain sequencing project: providing services to taxonomists for standard genome sequencing and annotation.</title>
        <authorList>
            <consortium name="The Broad Institute Genomics Platform"/>
            <consortium name="The Broad Institute Genome Sequencing Center for Infectious Disease"/>
            <person name="Wu L."/>
            <person name="Ma J."/>
        </authorList>
    </citation>
    <scope>NUCLEOTIDE SEQUENCE [LARGE SCALE GENOMIC DNA]</scope>
    <source>
        <strain evidence="4">KCTC 42087</strain>
    </source>
</reference>
<evidence type="ECO:0000256" key="1">
    <source>
        <dbReference type="SAM" id="MobiDB-lite"/>
    </source>
</evidence>
<dbReference type="InterPro" id="IPR029058">
    <property type="entry name" value="AB_hydrolase_fold"/>
</dbReference>
<dbReference type="RefSeq" id="WP_378285894.1">
    <property type="nucleotide sequence ID" value="NZ_JBHSON010000050.1"/>
</dbReference>
<feature type="region of interest" description="Disordered" evidence="1">
    <location>
        <begin position="26"/>
        <end position="55"/>
    </location>
</feature>
<evidence type="ECO:0000313" key="3">
    <source>
        <dbReference type="EMBL" id="MFC5750159.1"/>
    </source>
</evidence>
<comment type="caution">
    <text evidence="3">The sequence shown here is derived from an EMBL/GenBank/DDBJ whole genome shotgun (WGS) entry which is preliminary data.</text>
</comment>